<dbReference type="EMBL" id="BARV01012252">
    <property type="protein sequence ID" value="GAI02725.1"/>
    <property type="molecule type" value="Genomic_DNA"/>
</dbReference>
<reference evidence="1" key="1">
    <citation type="journal article" date="2014" name="Front. Microbiol.">
        <title>High frequency of phylogenetically diverse reductive dehalogenase-homologous genes in deep subseafloor sedimentary metagenomes.</title>
        <authorList>
            <person name="Kawai M."/>
            <person name="Futagami T."/>
            <person name="Toyoda A."/>
            <person name="Takaki Y."/>
            <person name="Nishi S."/>
            <person name="Hori S."/>
            <person name="Arai W."/>
            <person name="Tsubouchi T."/>
            <person name="Morono Y."/>
            <person name="Uchiyama I."/>
            <person name="Ito T."/>
            <person name="Fujiyama A."/>
            <person name="Inagaki F."/>
            <person name="Takami H."/>
        </authorList>
    </citation>
    <scope>NUCLEOTIDE SEQUENCE</scope>
    <source>
        <strain evidence="1">Expedition CK06-06</strain>
    </source>
</reference>
<proteinExistence type="predicted"/>
<feature type="non-terminal residue" evidence="1">
    <location>
        <position position="1"/>
    </location>
</feature>
<comment type="caution">
    <text evidence="1">The sequence shown here is derived from an EMBL/GenBank/DDBJ whole genome shotgun (WGS) entry which is preliminary data.</text>
</comment>
<dbReference type="AlphaFoldDB" id="X1LK12"/>
<gene>
    <name evidence="1" type="ORF">S06H3_22790</name>
</gene>
<sequence>DMVDRGELAYLKLMVEKGVISMDDTVGHAAEKMLDYKRKMLKGPRK</sequence>
<organism evidence="1">
    <name type="scientific">marine sediment metagenome</name>
    <dbReference type="NCBI Taxonomy" id="412755"/>
    <lineage>
        <taxon>unclassified sequences</taxon>
        <taxon>metagenomes</taxon>
        <taxon>ecological metagenomes</taxon>
    </lineage>
</organism>
<accession>X1LK12</accession>
<protein>
    <submittedName>
        <fullName evidence="1">Uncharacterized protein</fullName>
    </submittedName>
</protein>
<evidence type="ECO:0000313" key="1">
    <source>
        <dbReference type="EMBL" id="GAI02725.1"/>
    </source>
</evidence>
<name>X1LK12_9ZZZZ</name>